<dbReference type="RefSeq" id="WP_270057297.1">
    <property type="nucleotide sequence ID" value="NZ_CP115149.1"/>
</dbReference>
<dbReference type="EMBL" id="CP115149">
    <property type="protein sequence ID" value="WBL36780.1"/>
    <property type="molecule type" value="Genomic_DNA"/>
</dbReference>
<keyword evidence="2" id="KW-1185">Reference proteome</keyword>
<sequence length="194" mass="19455">MTRGPVALFGPGGEPLRSAALALAEAGRPIGLATLAAEQQQEFASASIANELWVLGADHLHRVIDAAEPAAAGAYLAELEDRFGPLAACVLDPGPLPAIAFDECSLDEWLAVARRQLAAVLAAARAAIPLLERRGGGALLVVRHPAPPGAAAAVLDAALGTLPGALAAEYAGRPLHFAAAGASHLPAALLAALA</sequence>
<dbReference type="Proteomes" id="UP001212803">
    <property type="component" value="Chromosome"/>
</dbReference>
<organism evidence="1 2">
    <name type="scientific">Tepidiforma flava</name>
    <dbReference type="NCBI Taxonomy" id="3004094"/>
    <lineage>
        <taxon>Bacteria</taxon>
        <taxon>Bacillati</taxon>
        <taxon>Chloroflexota</taxon>
        <taxon>Tepidiformia</taxon>
        <taxon>Tepidiformales</taxon>
        <taxon>Tepidiformaceae</taxon>
        <taxon>Tepidiforma</taxon>
    </lineage>
</organism>
<dbReference type="SUPFAM" id="SSF51735">
    <property type="entry name" value="NAD(P)-binding Rossmann-fold domains"/>
    <property type="match status" value="1"/>
</dbReference>
<evidence type="ECO:0000313" key="2">
    <source>
        <dbReference type="Proteomes" id="UP001212803"/>
    </source>
</evidence>
<reference evidence="1 2" key="1">
    <citation type="journal article" date="2023" name="ISME J.">
        <title>Thermophilic Dehalococcoidia with unusual traits shed light on an unexpected past.</title>
        <authorList>
            <person name="Palmer M."/>
            <person name="Covington J.K."/>
            <person name="Zhou E.M."/>
            <person name="Thomas S.C."/>
            <person name="Habib N."/>
            <person name="Seymour C.O."/>
            <person name="Lai D."/>
            <person name="Johnston J."/>
            <person name="Hashimi A."/>
            <person name="Jiao J.Y."/>
            <person name="Muok A.R."/>
            <person name="Liu L."/>
            <person name="Xian W.D."/>
            <person name="Zhi X.Y."/>
            <person name="Li M.M."/>
            <person name="Silva L.P."/>
            <person name="Bowen B.P."/>
            <person name="Louie K."/>
            <person name="Briegel A."/>
            <person name="Pett-Ridge J."/>
            <person name="Weber P.K."/>
            <person name="Tocheva E.I."/>
            <person name="Woyke T."/>
            <person name="Northen T.R."/>
            <person name="Mayali X."/>
            <person name="Li W.J."/>
            <person name="Hedlund B.P."/>
        </authorList>
    </citation>
    <scope>NUCLEOTIDE SEQUENCE [LARGE SCALE GENOMIC DNA]</scope>
    <source>
        <strain evidence="1 2">YIM 72310</strain>
    </source>
</reference>
<dbReference type="Gene3D" id="3.40.50.720">
    <property type="entry name" value="NAD(P)-binding Rossmann-like Domain"/>
    <property type="match status" value="1"/>
</dbReference>
<name>A0ABY7M8M9_9CHLR</name>
<dbReference type="InterPro" id="IPR036291">
    <property type="entry name" value="NAD(P)-bd_dom_sf"/>
</dbReference>
<proteinExistence type="predicted"/>
<accession>A0ABY7M8M9</accession>
<protein>
    <submittedName>
        <fullName evidence="1">SDR family oxidoreductase</fullName>
    </submittedName>
</protein>
<gene>
    <name evidence="1" type="ORF">O0235_04265</name>
</gene>
<evidence type="ECO:0000313" key="1">
    <source>
        <dbReference type="EMBL" id="WBL36780.1"/>
    </source>
</evidence>